<name>A0A0H3ZS23_9VIBR</name>
<protein>
    <submittedName>
        <fullName evidence="1">Uncharacterized protein</fullName>
    </submittedName>
</protein>
<proteinExistence type="predicted"/>
<accession>A0A0H3ZS23</accession>
<reference evidence="1" key="1">
    <citation type="journal article" date="2015" name="MBio">
        <title>Eco-Evolutionary Dynamics of Episomes among Ecologically Cohesive Bacterial Populations.</title>
        <authorList>
            <person name="Xue H."/>
            <person name="Cordero O.X."/>
            <person name="Camas F.M."/>
            <person name="Trimble W."/>
            <person name="Meyer F."/>
            <person name="Guglielmini J."/>
            <person name="Rocha E.P."/>
            <person name="Polz M.F."/>
        </authorList>
    </citation>
    <scope>NUCLEOTIDE SEQUENCE</scope>
    <source>
        <strain evidence="1">5F_275</strain>
    </source>
</reference>
<organism evidence="1">
    <name type="scientific">Vibrio tasmaniensis</name>
    <dbReference type="NCBI Taxonomy" id="212663"/>
    <lineage>
        <taxon>Bacteria</taxon>
        <taxon>Pseudomonadati</taxon>
        <taxon>Pseudomonadota</taxon>
        <taxon>Gammaproteobacteria</taxon>
        <taxon>Vibrionales</taxon>
        <taxon>Vibrionaceae</taxon>
        <taxon>Vibrio</taxon>
    </lineage>
</organism>
<dbReference type="AlphaFoldDB" id="A0A0H3ZS23"/>
<sequence length="43" mass="4548">MIERSKTNEVPTSSQSISSLSRSILSSCLTSSDKASGVSPFEI</sequence>
<evidence type="ECO:0000313" key="1">
    <source>
        <dbReference type="EMBL" id="AKN36406.1"/>
    </source>
</evidence>
<dbReference type="EMBL" id="KP795489">
    <property type="protein sequence ID" value="AKN36406.1"/>
    <property type="molecule type" value="Genomic_DNA"/>
</dbReference>